<keyword evidence="3" id="KW-0456">Lyase</keyword>
<comment type="caution">
    <text evidence="3">The sequence shown here is derived from an EMBL/GenBank/DDBJ whole genome shotgun (WGS) entry which is preliminary data.</text>
</comment>
<dbReference type="Proteomes" id="UP000298030">
    <property type="component" value="Unassembled WGS sequence"/>
</dbReference>
<reference evidence="3 4" key="1">
    <citation type="journal article" date="2019" name="Nat. Ecol. Evol.">
        <title>Megaphylogeny resolves global patterns of mushroom evolution.</title>
        <authorList>
            <person name="Varga T."/>
            <person name="Krizsan K."/>
            <person name="Foldi C."/>
            <person name="Dima B."/>
            <person name="Sanchez-Garcia M."/>
            <person name="Sanchez-Ramirez S."/>
            <person name="Szollosi G.J."/>
            <person name="Szarkandi J.G."/>
            <person name="Papp V."/>
            <person name="Albert L."/>
            <person name="Andreopoulos W."/>
            <person name="Angelini C."/>
            <person name="Antonin V."/>
            <person name="Barry K.W."/>
            <person name="Bougher N.L."/>
            <person name="Buchanan P."/>
            <person name="Buyck B."/>
            <person name="Bense V."/>
            <person name="Catcheside P."/>
            <person name="Chovatia M."/>
            <person name="Cooper J."/>
            <person name="Damon W."/>
            <person name="Desjardin D."/>
            <person name="Finy P."/>
            <person name="Geml J."/>
            <person name="Haridas S."/>
            <person name="Hughes K."/>
            <person name="Justo A."/>
            <person name="Karasinski D."/>
            <person name="Kautmanova I."/>
            <person name="Kiss B."/>
            <person name="Kocsube S."/>
            <person name="Kotiranta H."/>
            <person name="LaButti K.M."/>
            <person name="Lechner B.E."/>
            <person name="Liimatainen K."/>
            <person name="Lipzen A."/>
            <person name="Lukacs Z."/>
            <person name="Mihaltcheva S."/>
            <person name="Morgado L.N."/>
            <person name="Niskanen T."/>
            <person name="Noordeloos M.E."/>
            <person name="Ohm R.A."/>
            <person name="Ortiz-Santana B."/>
            <person name="Ovrebo C."/>
            <person name="Racz N."/>
            <person name="Riley R."/>
            <person name="Savchenko A."/>
            <person name="Shiryaev A."/>
            <person name="Soop K."/>
            <person name="Spirin V."/>
            <person name="Szebenyi C."/>
            <person name="Tomsovsky M."/>
            <person name="Tulloss R.E."/>
            <person name="Uehling J."/>
            <person name="Grigoriev I.V."/>
            <person name="Vagvolgyi C."/>
            <person name="Papp T."/>
            <person name="Martin F.M."/>
            <person name="Miettinen O."/>
            <person name="Hibbett D.S."/>
            <person name="Nagy L.G."/>
        </authorList>
    </citation>
    <scope>NUCLEOTIDE SEQUENCE [LARGE SCALE GENOMIC DNA]</scope>
    <source>
        <strain evidence="3 4">FP101781</strain>
    </source>
</reference>
<dbReference type="STRING" id="71717.A0A4Y7TB79"/>
<dbReference type="EMBL" id="QPFP01000019">
    <property type="protein sequence ID" value="TEB31425.1"/>
    <property type="molecule type" value="Genomic_DNA"/>
</dbReference>
<evidence type="ECO:0000313" key="3">
    <source>
        <dbReference type="EMBL" id="TEB31425.1"/>
    </source>
</evidence>
<feature type="chain" id="PRO_5021336932" evidence="1">
    <location>
        <begin position="29"/>
        <end position="320"/>
    </location>
</feature>
<sequence>MTRAPALLALLPLHLALLLAYTVLPADGYTHSISNLLHRRQSPTSVNARLAALMPRAASASWTTVPGKNNTRSLSDGTFKPTKAMSNPKWTYGPAPDGKRSLIATYPKGSYTFTHEPKGGFSFYAKGPVDLSNAKEVTFGYSVFFPQGFLFNKGGKLPGLYGGDSDSVATSCSGGRRDNKCFSARLMWRSQGDGEFYTYLPPGESANQKVCNVPPMSECNPTYGASVGRGSFKFATGEWTVVSERVRLNDPGKANGQLQLYANGRTVVNVGGLVLTTSSQGRIRGMQFQTFFGGSKPEWASPKTQQVFFSDFTMAVTEEF</sequence>
<dbReference type="InterPro" id="IPR048958">
    <property type="entry name" value="Polysacc_lyase_14"/>
</dbReference>
<name>A0A4Y7TB79_COPMI</name>
<organism evidence="3 4">
    <name type="scientific">Coprinellus micaceus</name>
    <name type="common">Glistening ink-cap mushroom</name>
    <name type="synonym">Coprinus micaceus</name>
    <dbReference type="NCBI Taxonomy" id="71717"/>
    <lineage>
        <taxon>Eukaryota</taxon>
        <taxon>Fungi</taxon>
        <taxon>Dikarya</taxon>
        <taxon>Basidiomycota</taxon>
        <taxon>Agaricomycotina</taxon>
        <taxon>Agaricomycetes</taxon>
        <taxon>Agaricomycetidae</taxon>
        <taxon>Agaricales</taxon>
        <taxon>Agaricineae</taxon>
        <taxon>Psathyrellaceae</taxon>
        <taxon>Coprinellus</taxon>
    </lineage>
</organism>
<keyword evidence="4" id="KW-1185">Reference proteome</keyword>
<accession>A0A4Y7TB79</accession>
<dbReference type="OrthoDB" id="3337916at2759"/>
<dbReference type="Pfam" id="PF21294">
    <property type="entry name" value="Polysacc_lyase_14"/>
    <property type="match status" value="1"/>
</dbReference>
<evidence type="ECO:0000259" key="2">
    <source>
        <dbReference type="Pfam" id="PF21294"/>
    </source>
</evidence>
<dbReference type="PANTHER" id="PTHR40124:SF1">
    <property type="entry name" value="DISAGGREGATASE RELATED REPEAT PROTEIN"/>
    <property type="match status" value="1"/>
</dbReference>
<feature type="domain" description="Polysaccharide lyase 14" evidence="2">
    <location>
        <begin position="97"/>
        <end position="312"/>
    </location>
</feature>
<proteinExistence type="predicted"/>
<protein>
    <submittedName>
        <fullName evidence="3">Polysaccharide lyase family 14 protein</fullName>
    </submittedName>
</protein>
<evidence type="ECO:0000313" key="4">
    <source>
        <dbReference type="Proteomes" id="UP000298030"/>
    </source>
</evidence>
<dbReference type="Gene3D" id="2.60.120.200">
    <property type="match status" value="1"/>
</dbReference>
<evidence type="ECO:0000256" key="1">
    <source>
        <dbReference type="SAM" id="SignalP"/>
    </source>
</evidence>
<dbReference type="GO" id="GO:0016829">
    <property type="term" value="F:lyase activity"/>
    <property type="evidence" value="ECO:0007669"/>
    <property type="project" value="UniProtKB-KW"/>
</dbReference>
<dbReference type="PANTHER" id="PTHR40124">
    <property type="match status" value="1"/>
</dbReference>
<dbReference type="AlphaFoldDB" id="A0A4Y7TB79"/>
<feature type="signal peptide" evidence="1">
    <location>
        <begin position="1"/>
        <end position="28"/>
    </location>
</feature>
<keyword evidence="1" id="KW-0732">Signal</keyword>
<gene>
    <name evidence="3" type="ORF">FA13DRAFT_1791667</name>
</gene>